<evidence type="ECO:0000256" key="9">
    <source>
        <dbReference type="ARBA" id="ARBA00022989"/>
    </source>
</evidence>
<keyword evidence="8 13" id="KW-0809">Transit peptide</keyword>
<keyword evidence="11 13" id="KW-0496">Mitochondrion</keyword>
<comment type="subunit">
    <text evidence="13">Component of the TIM23 complex.</text>
</comment>
<accession>A0A915KJJ4</accession>
<dbReference type="Pfam" id="PF03031">
    <property type="entry name" value="NIF"/>
    <property type="match status" value="1"/>
</dbReference>
<sequence>MTLLSKFRPSFSVIRNVYGSQILSSLFNLHRSRCLLPMSPQFSILVDKYSTDNKSDVGGCLSAQTTKIAPTKSPYSDEDRRIEDERAEKHRKSWVRMKKSMLVLGSMIAAGSSFFVYSYGTNRRDDVGNVIVDQFSHLPKYEQIPKRASNELKLFIKSVLEPSREKLLPDPLKEPYYQPKYTVVFEISGVMIHPDWTVRIIDSSSLISRVRDYFIVPSEDEEKAKCNECQYSYTEKAMVLEASKNIWRGNTQQYISSLWLRANGNFLTLARALMTENEKFLKKKFEKKLSTGWRFKKRPALEYFLKALGYPRTELVVYTNEHGITGHPIVENLDTENVIMYKLYRDTTKYQYRDGAYIKDLSKLNRDLSKVIYVDWDNKAFQLNPENALRIPKWSGDDDDTGLVDLANLIRKVPKTLYRKAAQAAKHLRTAMITFY</sequence>
<name>A0A915KJJ4_ROMCU</name>
<evidence type="ECO:0000256" key="2">
    <source>
        <dbReference type="ARBA" id="ARBA00004434"/>
    </source>
</evidence>
<evidence type="ECO:0000256" key="13">
    <source>
        <dbReference type="RuleBase" id="RU365079"/>
    </source>
</evidence>
<dbReference type="CDD" id="cd07521">
    <property type="entry name" value="HAD_FCP1-like"/>
    <property type="match status" value="1"/>
</dbReference>
<evidence type="ECO:0000256" key="3">
    <source>
        <dbReference type="ARBA" id="ARBA00006344"/>
    </source>
</evidence>
<dbReference type="PROSITE" id="PS50969">
    <property type="entry name" value="FCP1"/>
    <property type="match status" value="1"/>
</dbReference>
<evidence type="ECO:0000256" key="1">
    <source>
        <dbReference type="ARBA" id="ARBA00002959"/>
    </source>
</evidence>
<keyword evidence="9" id="KW-1133">Transmembrane helix</keyword>
<proteinExistence type="inferred from homology"/>
<dbReference type="PANTHER" id="PTHR12210">
    <property type="entry name" value="DULLARD PROTEIN PHOSPHATASE"/>
    <property type="match status" value="1"/>
</dbReference>
<dbReference type="FunFam" id="3.40.50.1000:FF:000019">
    <property type="entry name" value="Mitochondrial import inner membrane translocase subunit TIM50"/>
    <property type="match status" value="1"/>
</dbReference>
<dbReference type="WBParaSite" id="nRc.2.0.1.t38039-RA">
    <property type="protein sequence ID" value="nRc.2.0.1.t38039-RA"/>
    <property type="gene ID" value="nRc.2.0.1.g38039"/>
</dbReference>
<dbReference type="GO" id="GO:0015031">
    <property type="term" value="P:protein transport"/>
    <property type="evidence" value="ECO:0007669"/>
    <property type="project" value="UniProtKB-KW"/>
</dbReference>
<evidence type="ECO:0000256" key="11">
    <source>
        <dbReference type="ARBA" id="ARBA00023128"/>
    </source>
</evidence>
<evidence type="ECO:0000256" key="12">
    <source>
        <dbReference type="ARBA" id="ARBA00023136"/>
    </source>
</evidence>
<dbReference type="InterPro" id="IPR023214">
    <property type="entry name" value="HAD_sf"/>
</dbReference>
<feature type="domain" description="FCP1 homology" evidence="14">
    <location>
        <begin position="176"/>
        <end position="413"/>
    </location>
</feature>
<evidence type="ECO:0000256" key="4">
    <source>
        <dbReference type="ARBA" id="ARBA00022448"/>
    </source>
</evidence>
<keyword evidence="7 13" id="KW-0653">Protein transport</keyword>
<organism evidence="15 16">
    <name type="scientific">Romanomermis culicivorax</name>
    <name type="common">Nematode worm</name>
    <dbReference type="NCBI Taxonomy" id="13658"/>
    <lineage>
        <taxon>Eukaryota</taxon>
        <taxon>Metazoa</taxon>
        <taxon>Ecdysozoa</taxon>
        <taxon>Nematoda</taxon>
        <taxon>Enoplea</taxon>
        <taxon>Dorylaimia</taxon>
        <taxon>Mermithida</taxon>
        <taxon>Mermithoidea</taxon>
        <taxon>Mermithidae</taxon>
        <taxon>Romanomermis</taxon>
    </lineage>
</organism>
<evidence type="ECO:0000256" key="8">
    <source>
        <dbReference type="ARBA" id="ARBA00022946"/>
    </source>
</evidence>
<comment type="similarity">
    <text evidence="3 13">Belongs to the TIM50 family.</text>
</comment>
<dbReference type="InterPro" id="IPR036412">
    <property type="entry name" value="HAD-like_sf"/>
</dbReference>
<dbReference type="InterPro" id="IPR050365">
    <property type="entry name" value="TIM50"/>
</dbReference>
<evidence type="ECO:0000313" key="15">
    <source>
        <dbReference type="Proteomes" id="UP000887565"/>
    </source>
</evidence>
<keyword evidence="5" id="KW-0812">Transmembrane</keyword>
<dbReference type="Gene3D" id="3.40.50.1000">
    <property type="entry name" value="HAD superfamily/HAD-like"/>
    <property type="match status" value="1"/>
</dbReference>
<keyword evidence="12" id="KW-0472">Membrane</keyword>
<reference evidence="16" key="1">
    <citation type="submission" date="2022-11" db="UniProtKB">
        <authorList>
            <consortium name="WormBaseParasite"/>
        </authorList>
    </citation>
    <scope>IDENTIFICATION</scope>
</reference>
<evidence type="ECO:0000259" key="14">
    <source>
        <dbReference type="PROSITE" id="PS50969"/>
    </source>
</evidence>
<keyword evidence="4 13" id="KW-0813">Transport</keyword>
<comment type="subcellular location">
    <subcellularLocation>
        <location evidence="2 13">Mitochondrion inner membrane</location>
        <topology evidence="2 13">Single-pass membrane protein</topology>
    </subcellularLocation>
</comment>
<dbReference type="InterPro" id="IPR004274">
    <property type="entry name" value="FCP1_dom"/>
</dbReference>
<dbReference type="SMART" id="SM00577">
    <property type="entry name" value="CPDc"/>
    <property type="match status" value="1"/>
</dbReference>
<evidence type="ECO:0000256" key="10">
    <source>
        <dbReference type="ARBA" id="ARBA00023010"/>
    </source>
</evidence>
<evidence type="ECO:0000256" key="6">
    <source>
        <dbReference type="ARBA" id="ARBA00022792"/>
    </source>
</evidence>
<comment type="function">
    <text evidence="1 13">Essential component of the TIM23 complex, a complex that mediates the translocation of transit peptide-containing proteins across the mitochondrial inner membrane.</text>
</comment>
<evidence type="ECO:0000256" key="5">
    <source>
        <dbReference type="ARBA" id="ARBA00022692"/>
    </source>
</evidence>
<protein>
    <recommendedName>
        <fullName evidence="13">Mitochondrial import inner membrane translocase subunit TIM50</fullName>
    </recommendedName>
</protein>
<keyword evidence="15" id="KW-1185">Reference proteome</keyword>
<dbReference type="GO" id="GO:0005744">
    <property type="term" value="C:TIM23 mitochondrial import inner membrane translocase complex"/>
    <property type="evidence" value="ECO:0007669"/>
    <property type="project" value="UniProtKB-UniRule"/>
</dbReference>
<keyword evidence="6" id="KW-0999">Mitochondrion inner membrane</keyword>
<evidence type="ECO:0000313" key="16">
    <source>
        <dbReference type="WBParaSite" id="nRc.2.0.1.t38039-RA"/>
    </source>
</evidence>
<evidence type="ECO:0000256" key="7">
    <source>
        <dbReference type="ARBA" id="ARBA00022927"/>
    </source>
</evidence>
<dbReference type="SUPFAM" id="SSF56784">
    <property type="entry name" value="HAD-like"/>
    <property type="match status" value="1"/>
</dbReference>
<dbReference type="AlphaFoldDB" id="A0A915KJJ4"/>
<keyword evidence="10 13" id="KW-0811">Translocation</keyword>
<dbReference type="Proteomes" id="UP000887565">
    <property type="component" value="Unplaced"/>
</dbReference>